<comment type="caution">
    <text evidence="2">The sequence shown here is derived from an EMBL/GenBank/DDBJ whole genome shotgun (WGS) entry which is preliminary data.</text>
</comment>
<dbReference type="EMBL" id="PGTS01000007">
    <property type="protein sequence ID" value="PKR47815.1"/>
    <property type="molecule type" value="Genomic_DNA"/>
</dbReference>
<evidence type="ECO:0000256" key="1">
    <source>
        <dbReference type="SAM" id="MobiDB-lite"/>
    </source>
</evidence>
<evidence type="ECO:0000313" key="2">
    <source>
        <dbReference type="EMBL" id="PKR47815.1"/>
    </source>
</evidence>
<feature type="region of interest" description="Disordered" evidence="1">
    <location>
        <begin position="55"/>
        <end position="74"/>
    </location>
</feature>
<protein>
    <submittedName>
        <fullName evidence="2">Uncharacterized protein</fullName>
    </submittedName>
</protein>
<proteinExistence type="predicted"/>
<reference evidence="2 3" key="1">
    <citation type="submission" date="2017-11" db="EMBL/GenBank/DDBJ databases">
        <title>Biodiversity and function of Thalassospira species in the particle-attached aromatic-hydrocarbon-degrading consortia from the surface seawater of the China South Sea.</title>
        <authorList>
            <person name="Dong C."/>
            <person name="Liu R."/>
            <person name="Shao Z."/>
        </authorList>
    </citation>
    <scope>NUCLEOTIDE SEQUENCE [LARGE SCALE GENOMIC DNA]</scope>
    <source>
        <strain evidence="2 3">139Z-12</strain>
    </source>
</reference>
<name>A0ABX4R4M8_9PROT</name>
<organism evidence="2 3">
    <name type="scientific">Thalassospira povalilytica</name>
    <dbReference type="NCBI Taxonomy" id="732237"/>
    <lineage>
        <taxon>Bacteria</taxon>
        <taxon>Pseudomonadati</taxon>
        <taxon>Pseudomonadota</taxon>
        <taxon>Alphaproteobacteria</taxon>
        <taxon>Rhodospirillales</taxon>
        <taxon>Thalassospiraceae</taxon>
        <taxon>Thalassospira</taxon>
    </lineage>
</organism>
<sequence>MEPERRRCRTVLKATPAQAVVLMVQGIARGNGARGGPAQGWGRPAQRWGRLAQGWGSPAQRWGGPDQGWGWSVKDLEKRGEVGRGL</sequence>
<dbReference type="Proteomes" id="UP000233365">
    <property type="component" value="Unassembled WGS sequence"/>
</dbReference>
<accession>A0ABX4R4M8</accession>
<gene>
    <name evidence="2" type="ORF">CU041_17155</name>
</gene>
<keyword evidence="3" id="KW-1185">Reference proteome</keyword>
<evidence type="ECO:0000313" key="3">
    <source>
        <dbReference type="Proteomes" id="UP000233365"/>
    </source>
</evidence>